<proteinExistence type="predicted"/>
<evidence type="ECO:0000313" key="1">
    <source>
        <dbReference type="EMBL" id="KAH9840836.1"/>
    </source>
</evidence>
<organism evidence="1 2">
    <name type="scientific">Rhodofomes roseus</name>
    <dbReference type="NCBI Taxonomy" id="34475"/>
    <lineage>
        <taxon>Eukaryota</taxon>
        <taxon>Fungi</taxon>
        <taxon>Dikarya</taxon>
        <taxon>Basidiomycota</taxon>
        <taxon>Agaricomycotina</taxon>
        <taxon>Agaricomycetes</taxon>
        <taxon>Polyporales</taxon>
        <taxon>Rhodofomes</taxon>
    </lineage>
</organism>
<keyword evidence="2" id="KW-1185">Reference proteome</keyword>
<dbReference type="Proteomes" id="UP000814176">
    <property type="component" value="Unassembled WGS sequence"/>
</dbReference>
<evidence type="ECO:0008006" key="3">
    <source>
        <dbReference type="Google" id="ProtNLM"/>
    </source>
</evidence>
<evidence type="ECO:0000313" key="2">
    <source>
        <dbReference type="Proteomes" id="UP000814176"/>
    </source>
</evidence>
<comment type="caution">
    <text evidence="1">The sequence shown here is derived from an EMBL/GenBank/DDBJ whole genome shotgun (WGS) entry which is preliminary data.</text>
</comment>
<reference evidence="1 2" key="1">
    <citation type="journal article" date="2021" name="Environ. Microbiol.">
        <title>Gene family expansions and transcriptome signatures uncover fungal adaptations to wood decay.</title>
        <authorList>
            <person name="Hage H."/>
            <person name="Miyauchi S."/>
            <person name="Viragh M."/>
            <person name="Drula E."/>
            <person name="Min B."/>
            <person name="Chaduli D."/>
            <person name="Navarro D."/>
            <person name="Favel A."/>
            <person name="Norest M."/>
            <person name="Lesage-Meessen L."/>
            <person name="Balint B."/>
            <person name="Merenyi Z."/>
            <person name="de Eugenio L."/>
            <person name="Morin E."/>
            <person name="Martinez A.T."/>
            <person name="Baldrian P."/>
            <person name="Stursova M."/>
            <person name="Martinez M.J."/>
            <person name="Novotny C."/>
            <person name="Magnuson J.K."/>
            <person name="Spatafora J.W."/>
            <person name="Maurice S."/>
            <person name="Pangilinan J."/>
            <person name="Andreopoulos W."/>
            <person name="LaButti K."/>
            <person name="Hundley H."/>
            <person name="Na H."/>
            <person name="Kuo A."/>
            <person name="Barry K."/>
            <person name="Lipzen A."/>
            <person name="Henrissat B."/>
            <person name="Riley R."/>
            <person name="Ahrendt S."/>
            <person name="Nagy L.G."/>
            <person name="Grigoriev I.V."/>
            <person name="Martin F."/>
            <person name="Rosso M.N."/>
        </authorList>
    </citation>
    <scope>NUCLEOTIDE SEQUENCE [LARGE SCALE GENOMIC DNA]</scope>
    <source>
        <strain evidence="1 2">CIRM-BRFM 1785</strain>
    </source>
</reference>
<dbReference type="GeneID" id="71999212"/>
<dbReference type="EMBL" id="JADCUA010000004">
    <property type="protein sequence ID" value="KAH9840836.1"/>
    <property type="molecule type" value="Genomic_DNA"/>
</dbReference>
<gene>
    <name evidence="1" type="ORF">C8Q71DRAFT_425626</name>
</gene>
<protein>
    <recommendedName>
        <fullName evidence="3">PPM-type phosphatase domain-containing protein</fullName>
    </recommendedName>
</protein>
<sequence>MIVTDARLPCLPHDASLTLDCTTRTVLGIADGVIANSLGSPRRFALEHMNDSYRRASDPVSVWKSAFSQADELTDSRSESGPGPTSWVSYHCVLTGVRWLPQIRGSVVLAPPLHLAPDRSNSTSFIGHFLGGSIVFLARNSMARSENAETRVKTQCISPCLWFAPIAVLFKDIPRSCWACPPEFSNDHAPLIFSNLVSQRIPLSWISPTNMACTRFPPAAGENIHCCRRRRIRVFRQAPPCGGLGNCAVGRWTFAPSSSSLLHTCVAL</sequence>
<dbReference type="RefSeq" id="XP_047782302.1">
    <property type="nucleotide sequence ID" value="XM_047918480.1"/>
</dbReference>
<name>A0ABQ8KSN0_9APHY</name>
<accession>A0ABQ8KSN0</accession>